<dbReference type="OrthoDB" id="9046662at2759"/>
<dbReference type="SUPFAM" id="SSF81321">
    <property type="entry name" value="Family A G protein-coupled receptor-like"/>
    <property type="match status" value="1"/>
</dbReference>
<keyword evidence="9" id="KW-0732">Signal</keyword>
<dbReference type="Proteomes" id="UP000748531">
    <property type="component" value="Unassembled WGS sequence"/>
</dbReference>
<evidence type="ECO:0000256" key="6">
    <source>
        <dbReference type="ARBA" id="ARBA00023170"/>
    </source>
</evidence>
<feature type="domain" description="G-protein coupled receptors family 1 profile" evidence="10">
    <location>
        <begin position="1"/>
        <end position="294"/>
    </location>
</feature>
<dbReference type="PRINTS" id="PR00237">
    <property type="entry name" value="GPCRRHODOPSN"/>
</dbReference>
<comment type="subcellular location">
    <subcellularLocation>
        <location evidence="1">Membrane</location>
        <topology evidence="1">Multi-pass membrane protein</topology>
    </subcellularLocation>
</comment>
<evidence type="ECO:0000256" key="4">
    <source>
        <dbReference type="ARBA" id="ARBA00023040"/>
    </source>
</evidence>
<dbReference type="InterPro" id="IPR017452">
    <property type="entry name" value="GPCR_Rhodpsn_7TM"/>
</dbReference>
<keyword evidence="5 8" id="KW-0472">Membrane</keyword>
<dbReference type="PROSITE" id="PS50262">
    <property type="entry name" value="G_PROTEIN_RECEP_F1_2"/>
    <property type="match status" value="1"/>
</dbReference>
<reference evidence="11" key="1">
    <citation type="submission" date="2019-05" db="EMBL/GenBank/DDBJ databases">
        <title>Annotation for the trematode Paragonimus heterotremus.</title>
        <authorList>
            <person name="Choi Y.-J."/>
        </authorList>
    </citation>
    <scope>NUCLEOTIDE SEQUENCE</scope>
    <source>
        <strain evidence="11">LC</strain>
    </source>
</reference>
<evidence type="ECO:0000256" key="9">
    <source>
        <dbReference type="SAM" id="SignalP"/>
    </source>
</evidence>
<comment type="caution">
    <text evidence="11">The sequence shown here is derived from an EMBL/GenBank/DDBJ whole genome shotgun (WGS) entry which is preliminary data.</text>
</comment>
<keyword evidence="12" id="KW-1185">Reference proteome</keyword>
<gene>
    <name evidence="11" type="ORF">PHET_00651</name>
</gene>
<dbReference type="EMBL" id="LUCH01000173">
    <property type="protein sequence ID" value="KAF5405889.1"/>
    <property type="molecule type" value="Genomic_DNA"/>
</dbReference>
<evidence type="ECO:0000256" key="1">
    <source>
        <dbReference type="ARBA" id="ARBA00004141"/>
    </source>
</evidence>
<dbReference type="GO" id="GO:0004930">
    <property type="term" value="F:G protein-coupled receptor activity"/>
    <property type="evidence" value="ECO:0007669"/>
    <property type="project" value="UniProtKB-KW"/>
</dbReference>
<evidence type="ECO:0000256" key="8">
    <source>
        <dbReference type="SAM" id="Phobius"/>
    </source>
</evidence>
<protein>
    <recommendedName>
        <fullName evidence="10">G-protein coupled receptors family 1 profile domain-containing protein</fullName>
    </recommendedName>
</protein>
<evidence type="ECO:0000256" key="5">
    <source>
        <dbReference type="ARBA" id="ARBA00023136"/>
    </source>
</evidence>
<keyword evidence="4" id="KW-0297">G-protein coupled receptor</keyword>
<dbReference type="AlphaFoldDB" id="A0A8J4TJ12"/>
<sequence>MIIACIWVISLLLASPMIAFTSVSHGTIRADASVCSSSTMDSQTILQAKLIHGRITLIVQYLVPMSIVGYAYTRIYLKIRSRQNFRKQVQLSEDAATAPMQSAPEETLYSAKNSRFETEMLSNCVTDALPELTVIDPEATTVKNIEGHQRKRSHLSNRLTAKIRRLRKRTSRYHSERDRYIRRRQAKTNALLLAITVTFILSWTPLHVFTLIMDSAELKSSDNLNQRYLARTEMFPLPSTGLNVSHSTVDPSILSSSMIGRSKDYYLSGRFVTLVNAICLLCVNLTACINPILYGWLNENFHKEFKQMFARCLR</sequence>
<organism evidence="11 12">
    <name type="scientific">Paragonimus heterotremus</name>
    <dbReference type="NCBI Taxonomy" id="100268"/>
    <lineage>
        <taxon>Eukaryota</taxon>
        <taxon>Metazoa</taxon>
        <taxon>Spiralia</taxon>
        <taxon>Lophotrochozoa</taxon>
        <taxon>Platyhelminthes</taxon>
        <taxon>Trematoda</taxon>
        <taxon>Digenea</taxon>
        <taxon>Plagiorchiida</taxon>
        <taxon>Troglotremata</taxon>
        <taxon>Troglotrematidae</taxon>
        <taxon>Paragonimus</taxon>
    </lineage>
</organism>
<evidence type="ECO:0000256" key="7">
    <source>
        <dbReference type="ARBA" id="ARBA00023224"/>
    </source>
</evidence>
<keyword evidence="2 8" id="KW-0812">Transmembrane</keyword>
<evidence type="ECO:0000313" key="11">
    <source>
        <dbReference type="EMBL" id="KAF5405889.1"/>
    </source>
</evidence>
<name>A0A8J4TJ12_9TREM</name>
<evidence type="ECO:0000259" key="10">
    <source>
        <dbReference type="PROSITE" id="PS50262"/>
    </source>
</evidence>
<dbReference type="PANTHER" id="PTHR24235:SF29">
    <property type="entry name" value="GH23382P"/>
    <property type="match status" value="1"/>
</dbReference>
<proteinExistence type="predicted"/>
<feature type="chain" id="PRO_5035227813" description="G-protein coupled receptors family 1 profile domain-containing protein" evidence="9">
    <location>
        <begin position="20"/>
        <end position="314"/>
    </location>
</feature>
<evidence type="ECO:0000256" key="3">
    <source>
        <dbReference type="ARBA" id="ARBA00022989"/>
    </source>
</evidence>
<dbReference type="InterPro" id="IPR000276">
    <property type="entry name" value="GPCR_Rhodpsn"/>
</dbReference>
<evidence type="ECO:0000313" key="12">
    <source>
        <dbReference type="Proteomes" id="UP000748531"/>
    </source>
</evidence>
<keyword evidence="3 8" id="KW-1133">Transmembrane helix</keyword>
<keyword evidence="7" id="KW-0807">Transducer</keyword>
<dbReference type="PANTHER" id="PTHR24235">
    <property type="entry name" value="NEUROPEPTIDE Y RECEPTOR"/>
    <property type="match status" value="1"/>
</dbReference>
<evidence type="ECO:0000256" key="2">
    <source>
        <dbReference type="ARBA" id="ARBA00022692"/>
    </source>
</evidence>
<feature type="transmembrane region" description="Helical" evidence="8">
    <location>
        <begin position="56"/>
        <end position="77"/>
    </location>
</feature>
<feature type="transmembrane region" description="Helical" evidence="8">
    <location>
        <begin position="271"/>
        <end position="297"/>
    </location>
</feature>
<dbReference type="GO" id="GO:0016020">
    <property type="term" value="C:membrane"/>
    <property type="evidence" value="ECO:0007669"/>
    <property type="project" value="UniProtKB-SubCell"/>
</dbReference>
<dbReference type="Pfam" id="PF00001">
    <property type="entry name" value="7tm_1"/>
    <property type="match status" value="1"/>
</dbReference>
<keyword evidence="6" id="KW-0675">Receptor</keyword>
<accession>A0A8J4TJ12</accession>
<feature type="transmembrane region" description="Helical" evidence="8">
    <location>
        <begin position="190"/>
        <end position="213"/>
    </location>
</feature>
<dbReference type="Gene3D" id="1.20.1070.10">
    <property type="entry name" value="Rhodopsin 7-helix transmembrane proteins"/>
    <property type="match status" value="1"/>
</dbReference>
<feature type="signal peptide" evidence="9">
    <location>
        <begin position="1"/>
        <end position="19"/>
    </location>
</feature>